<feature type="transmembrane region" description="Helical" evidence="1">
    <location>
        <begin position="48"/>
        <end position="65"/>
    </location>
</feature>
<dbReference type="KEGG" id="pbv:AR543_12685"/>
<dbReference type="Proteomes" id="UP000078148">
    <property type="component" value="Chromosome"/>
</dbReference>
<dbReference type="AlphaFoldDB" id="A0A172ZMK9"/>
<feature type="transmembrane region" description="Helical" evidence="1">
    <location>
        <begin position="21"/>
        <end position="41"/>
    </location>
</feature>
<reference evidence="3" key="1">
    <citation type="submission" date="2015-10" db="EMBL/GenBank/DDBJ databases">
        <title>Genome of Paenibacillus bovis sp. nov.</title>
        <authorList>
            <person name="Wu Z."/>
            <person name="Gao C."/>
            <person name="Liu Z."/>
            <person name="Zheng H."/>
        </authorList>
    </citation>
    <scope>NUCLEOTIDE SEQUENCE [LARGE SCALE GENOMIC DNA]</scope>
    <source>
        <strain evidence="3">BD3526</strain>
    </source>
</reference>
<keyword evidence="3" id="KW-1185">Reference proteome</keyword>
<organism evidence="2 3">
    <name type="scientific">Paenibacillus bovis</name>
    <dbReference type="NCBI Taxonomy" id="1616788"/>
    <lineage>
        <taxon>Bacteria</taxon>
        <taxon>Bacillati</taxon>
        <taxon>Bacillota</taxon>
        <taxon>Bacilli</taxon>
        <taxon>Bacillales</taxon>
        <taxon>Paenibacillaceae</taxon>
        <taxon>Paenibacillus</taxon>
    </lineage>
</organism>
<keyword evidence="1" id="KW-0472">Membrane</keyword>
<evidence type="ECO:0000313" key="3">
    <source>
        <dbReference type="Proteomes" id="UP000078148"/>
    </source>
</evidence>
<dbReference type="Pfam" id="PF07099">
    <property type="entry name" value="DUF1361"/>
    <property type="match status" value="1"/>
</dbReference>
<gene>
    <name evidence="2" type="ORF">AR543_12685</name>
</gene>
<accession>A0A172ZMK9</accession>
<keyword evidence="1" id="KW-1133">Transmembrane helix</keyword>
<proteinExistence type="predicted"/>
<dbReference type="InterPro" id="IPR009793">
    <property type="entry name" value="DUF1361"/>
</dbReference>
<evidence type="ECO:0000256" key="1">
    <source>
        <dbReference type="SAM" id="Phobius"/>
    </source>
</evidence>
<keyword evidence="1" id="KW-0812">Transmembrane</keyword>
<dbReference type="EMBL" id="CP013023">
    <property type="protein sequence ID" value="ANF98789.1"/>
    <property type="molecule type" value="Genomic_DNA"/>
</dbReference>
<feature type="transmembrane region" description="Helical" evidence="1">
    <location>
        <begin position="181"/>
        <end position="202"/>
    </location>
</feature>
<sequence>MGQHIRDYTGRSLYRFLNWDIFLAWVPVMLALLLDGVFSFYRQRRISWPLRIVSGVLVVSWLLFYPNSAYLVTDMIHPFVHYKPNGRFVHDLEFWYHLFLFVTAAVVGLGLGTYSLSSLQLLVAERYGAVRSWVFACIVLVLSSIGIYIGRFVRWNSWDVFTDPHKIWSDVVHIVGDPAELHFMLVFSSMMLVISLVGYLVMRGGMFRLQGRSSRW</sequence>
<name>A0A172ZMK9_9BACL</name>
<protein>
    <recommendedName>
        <fullName evidence="4">DUF1361 domain-containing protein</fullName>
    </recommendedName>
</protein>
<feature type="transmembrane region" description="Helical" evidence="1">
    <location>
        <begin position="94"/>
        <end position="116"/>
    </location>
</feature>
<reference evidence="2 3" key="2">
    <citation type="journal article" date="2016" name="Int. J. Syst. Evol. Microbiol.">
        <title>Paenibacillus bovis sp. nov., isolated from raw yak (Bos grunniens) milk.</title>
        <authorList>
            <person name="Gao C."/>
            <person name="Han J."/>
            <person name="Liu Z."/>
            <person name="Xu X."/>
            <person name="Hang F."/>
            <person name="Wu Z."/>
        </authorList>
    </citation>
    <scope>NUCLEOTIDE SEQUENCE [LARGE SCALE GENOMIC DNA]</scope>
    <source>
        <strain evidence="2 3">BD3526</strain>
    </source>
</reference>
<dbReference type="STRING" id="1616788.AR543_12685"/>
<evidence type="ECO:0008006" key="4">
    <source>
        <dbReference type="Google" id="ProtNLM"/>
    </source>
</evidence>
<evidence type="ECO:0000313" key="2">
    <source>
        <dbReference type="EMBL" id="ANF98789.1"/>
    </source>
</evidence>
<feature type="transmembrane region" description="Helical" evidence="1">
    <location>
        <begin position="128"/>
        <end position="149"/>
    </location>
</feature>